<feature type="non-terminal residue" evidence="2">
    <location>
        <position position="75"/>
    </location>
</feature>
<dbReference type="SUPFAM" id="SSF51905">
    <property type="entry name" value="FAD/NAD(P)-binding domain"/>
    <property type="match status" value="1"/>
</dbReference>
<organism evidence="2 3">
    <name type="scientific">Streptomyces daliensis</name>
    <dbReference type="NCBI Taxonomy" id="299421"/>
    <lineage>
        <taxon>Bacteria</taxon>
        <taxon>Bacillati</taxon>
        <taxon>Actinomycetota</taxon>
        <taxon>Actinomycetes</taxon>
        <taxon>Kitasatosporales</taxon>
        <taxon>Streptomycetaceae</taxon>
        <taxon>Streptomyces</taxon>
    </lineage>
</organism>
<evidence type="ECO:0000313" key="2">
    <source>
        <dbReference type="EMBL" id="MBR7677511.1"/>
    </source>
</evidence>
<dbReference type="InterPro" id="IPR036188">
    <property type="entry name" value="FAD/NAD-bd_sf"/>
</dbReference>
<dbReference type="Gene3D" id="3.50.50.60">
    <property type="entry name" value="FAD/NAD(P)-binding domain"/>
    <property type="match status" value="2"/>
</dbReference>
<proteinExistence type="predicted"/>
<keyword evidence="3" id="KW-1185">Reference proteome</keyword>
<sequence>VTRAGARVMRGRGRLEPAQAPDGSRQVVVTVADGTEERLTADAVLISTGGHPREIPDARPDGERILNWTQLYDLD</sequence>
<comment type="caution">
    <text evidence="2">The sequence shown here is derived from an EMBL/GenBank/DDBJ whole genome shotgun (WGS) entry which is preliminary data.</text>
</comment>
<dbReference type="EMBL" id="JAGSMN010000964">
    <property type="protein sequence ID" value="MBR7677511.1"/>
    <property type="molecule type" value="Genomic_DNA"/>
</dbReference>
<protein>
    <submittedName>
        <fullName evidence="2">NAD(P)H-quinone dehydrogenase</fullName>
    </submittedName>
</protein>
<feature type="region of interest" description="Disordered" evidence="1">
    <location>
        <begin position="1"/>
        <end position="24"/>
    </location>
</feature>
<reference evidence="2" key="1">
    <citation type="submission" date="2021-04" db="EMBL/GenBank/DDBJ databases">
        <title>Sequencing of actinobacteria type strains.</title>
        <authorList>
            <person name="Nguyen G.-S."/>
            <person name="Wentzel A."/>
        </authorList>
    </citation>
    <scope>NUCLEOTIDE SEQUENCE</scope>
    <source>
        <strain evidence="2">DSM 42095</strain>
    </source>
</reference>
<feature type="non-terminal residue" evidence="2">
    <location>
        <position position="1"/>
    </location>
</feature>
<gene>
    <name evidence="2" type="ORF">KDA82_31895</name>
</gene>
<accession>A0A8T4IYK9</accession>
<evidence type="ECO:0000313" key="3">
    <source>
        <dbReference type="Proteomes" id="UP000675554"/>
    </source>
</evidence>
<dbReference type="Proteomes" id="UP000675554">
    <property type="component" value="Unassembled WGS sequence"/>
</dbReference>
<name>A0A8T4IYK9_9ACTN</name>
<evidence type="ECO:0000256" key="1">
    <source>
        <dbReference type="SAM" id="MobiDB-lite"/>
    </source>
</evidence>
<dbReference type="AlphaFoldDB" id="A0A8T4IYK9"/>